<organism evidence="1 2">
    <name type="scientific">Podila minutissima</name>
    <dbReference type="NCBI Taxonomy" id="64525"/>
    <lineage>
        <taxon>Eukaryota</taxon>
        <taxon>Fungi</taxon>
        <taxon>Fungi incertae sedis</taxon>
        <taxon>Mucoromycota</taxon>
        <taxon>Mortierellomycotina</taxon>
        <taxon>Mortierellomycetes</taxon>
        <taxon>Mortierellales</taxon>
        <taxon>Mortierellaceae</taxon>
        <taxon>Podila</taxon>
    </lineage>
</organism>
<gene>
    <name evidence="1" type="ORF">BG006_009873</name>
</gene>
<dbReference type="AlphaFoldDB" id="A0A9P5SE08"/>
<dbReference type="EMBL" id="JAAAUY010000741">
    <property type="protein sequence ID" value="KAF9326743.1"/>
    <property type="molecule type" value="Genomic_DNA"/>
</dbReference>
<proteinExistence type="predicted"/>
<dbReference type="Proteomes" id="UP000696485">
    <property type="component" value="Unassembled WGS sequence"/>
</dbReference>
<dbReference type="InterPro" id="IPR016181">
    <property type="entry name" value="Acyl_CoA_acyltransferase"/>
</dbReference>
<accession>A0A9P5SE08</accession>
<reference evidence="1" key="1">
    <citation type="journal article" date="2020" name="Fungal Divers.">
        <title>Resolving the Mortierellaceae phylogeny through synthesis of multi-gene phylogenetics and phylogenomics.</title>
        <authorList>
            <person name="Vandepol N."/>
            <person name="Liber J."/>
            <person name="Desiro A."/>
            <person name="Na H."/>
            <person name="Kennedy M."/>
            <person name="Barry K."/>
            <person name="Grigoriev I.V."/>
            <person name="Miller A.N."/>
            <person name="O'Donnell K."/>
            <person name="Stajich J.E."/>
            <person name="Bonito G."/>
        </authorList>
    </citation>
    <scope>NUCLEOTIDE SEQUENCE</scope>
    <source>
        <strain evidence="1">NVP1</strain>
    </source>
</reference>
<protein>
    <submittedName>
        <fullName evidence="1">Uncharacterized protein</fullName>
    </submittedName>
</protein>
<sequence length="323" mass="36123">MSMSTVFALQEGLRTQRIDLGNGLIMRWSTRADADNWEPIGPPPPPGEIPGSNEVVRASGRRLLRGNSTVMSEYDYALVENTRAGPGENPIVSCACLHAMPGYYDSVQLQFGKPKVIATHPNFRIKGLVRRLFEDMIHPASDERDDLVQFILGEQKTVLPDLALIPKADPNNTSEPFTLRTVTLDDMPYLVRMSTPDKLHRPTTEIGLVFDEAYWRFTAHDVYQTKQSMFDASRQTCIVVDAQTGKDVGVTVTSFMGHWQIDLFVLDGAVATYHQALFPVLRQLGSMAKDRYDYPGMPEDESMIDSLILALGSHHLPASCWRP</sequence>
<name>A0A9P5SE08_9FUNG</name>
<keyword evidence="2" id="KW-1185">Reference proteome</keyword>
<dbReference type="SUPFAM" id="SSF55729">
    <property type="entry name" value="Acyl-CoA N-acyltransferases (Nat)"/>
    <property type="match status" value="1"/>
</dbReference>
<evidence type="ECO:0000313" key="1">
    <source>
        <dbReference type="EMBL" id="KAF9326743.1"/>
    </source>
</evidence>
<comment type="caution">
    <text evidence="1">The sequence shown here is derived from an EMBL/GenBank/DDBJ whole genome shotgun (WGS) entry which is preliminary data.</text>
</comment>
<evidence type="ECO:0000313" key="2">
    <source>
        <dbReference type="Proteomes" id="UP000696485"/>
    </source>
</evidence>